<evidence type="ECO:0000313" key="5">
    <source>
        <dbReference type="Proteomes" id="UP000056252"/>
    </source>
</evidence>
<feature type="chain" id="PRO_5006601867" evidence="3">
    <location>
        <begin position="19"/>
        <end position="226"/>
    </location>
</feature>
<dbReference type="AlphaFoldDB" id="A0A0S2KKM3"/>
<dbReference type="RefSeq" id="WP_025066612.1">
    <property type="nucleotide sequence ID" value="NZ_CP013195.1"/>
</dbReference>
<dbReference type="OrthoDB" id="1120910at2"/>
<dbReference type="SMART" id="SM00028">
    <property type="entry name" value="TPR"/>
    <property type="match status" value="4"/>
</dbReference>
<organism evidence="4 5">
    <name type="scientific">Hoylesella enoeca</name>
    <dbReference type="NCBI Taxonomy" id="76123"/>
    <lineage>
        <taxon>Bacteria</taxon>
        <taxon>Pseudomonadati</taxon>
        <taxon>Bacteroidota</taxon>
        <taxon>Bacteroidia</taxon>
        <taxon>Bacteroidales</taxon>
        <taxon>Prevotellaceae</taxon>
        <taxon>Hoylesella</taxon>
    </lineage>
</organism>
<dbReference type="InterPro" id="IPR011990">
    <property type="entry name" value="TPR-like_helical_dom_sf"/>
</dbReference>
<accession>A0A0S2KKM3</accession>
<evidence type="ECO:0000256" key="1">
    <source>
        <dbReference type="ARBA" id="ARBA00022737"/>
    </source>
</evidence>
<dbReference type="KEGG" id="peo:AS203_06620"/>
<sequence length="226" mass="26681">MKLKIAFFLFFIFSIALSAQTNQALRDSLTLASDRLAYHPDSIDLRLRKASWNVLLEQWNYARDEYDYVLRREPDNVAALYYRAFVNEKLGRLSFARLDYENLLKRIPGNFEAQLGLALLNEKDHHYTEAFDQINRLVDQFPDNPVAYAARAGIEKERKMYELAEYDYGEAIKRDTTNTDYVLNRSDIRYLLGNFAEAREDLDRAVQLGIPRANLRMYYRRLKQKK</sequence>
<evidence type="ECO:0000256" key="2">
    <source>
        <dbReference type="ARBA" id="ARBA00022803"/>
    </source>
</evidence>
<keyword evidence="2" id="KW-0802">TPR repeat</keyword>
<dbReference type="Proteomes" id="UP000056252">
    <property type="component" value="Chromosome"/>
</dbReference>
<dbReference type="PANTHER" id="PTHR44858:SF1">
    <property type="entry name" value="UDP-N-ACETYLGLUCOSAMINE--PEPTIDE N-ACETYLGLUCOSAMINYLTRANSFERASE SPINDLY-RELATED"/>
    <property type="match status" value="1"/>
</dbReference>
<name>A0A0S2KKM3_9BACT</name>
<evidence type="ECO:0000256" key="3">
    <source>
        <dbReference type="SAM" id="SignalP"/>
    </source>
</evidence>
<evidence type="ECO:0000313" key="4">
    <source>
        <dbReference type="EMBL" id="ALO48789.1"/>
    </source>
</evidence>
<feature type="signal peptide" evidence="3">
    <location>
        <begin position="1"/>
        <end position="18"/>
    </location>
</feature>
<protein>
    <submittedName>
        <fullName evidence="4">Uncharacterized protein</fullName>
    </submittedName>
</protein>
<dbReference type="STRING" id="76123.AS203_06620"/>
<dbReference type="PANTHER" id="PTHR44858">
    <property type="entry name" value="TETRATRICOPEPTIDE REPEAT PROTEIN 6"/>
    <property type="match status" value="1"/>
</dbReference>
<proteinExistence type="predicted"/>
<dbReference type="InterPro" id="IPR019734">
    <property type="entry name" value="TPR_rpt"/>
</dbReference>
<dbReference type="eggNOG" id="COG0457">
    <property type="taxonomic scope" value="Bacteria"/>
</dbReference>
<keyword evidence="5" id="KW-1185">Reference proteome</keyword>
<reference evidence="5" key="1">
    <citation type="submission" date="2015-11" db="EMBL/GenBank/DDBJ databases">
        <authorList>
            <person name="Holder M.E."/>
            <person name="Ajami N.J."/>
            <person name="Petrosino J.F."/>
        </authorList>
    </citation>
    <scope>NUCLEOTIDE SEQUENCE [LARGE SCALE GENOMIC DNA]</scope>
    <source>
        <strain evidence="5">F0113</strain>
    </source>
</reference>
<keyword evidence="1" id="KW-0677">Repeat</keyword>
<gene>
    <name evidence="4" type="ORF">AS203_06620</name>
</gene>
<dbReference type="Gene3D" id="1.25.40.10">
    <property type="entry name" value="Tetratricopeptide repeat domain"/>
    <property type="match status" value="2"/>
</dbReference>
<dbReference type="EMBL" id="CP013195">
    <property type="protein sequence ID" value="ALO48789.1"/>
    <property type="molecule type" value="Genomic_DNA"/>
</dbReference>
<dbReference type="Pfam" id="PF13432">
    <property type="entry name" value="TPR_16"/>
    <property type="match status" value="1"/>
</dbReference>
<dbReference type="InterPro" id="IPR050498">
    <property type="entry name" value="Ycf3"/>
</dbReference>
<dbReference type="SUPFAM" id="SSF48452">
    <property type="entry name" value="TPR-like"/>
    <property type="match status" value="1"/>
</dbReference>
<keyword evidence="3" id="KW-0732">Signal</keyword>